<dbReference type="Gene3D" id="3.40.50.300">
    <property type="entry name" value="P-loop containing nucleotide triphosphate hydrolases"/>
    <property type="match status" value="3"/>
</dbReference>
<evidence type="ECO:0000259" key="7">
    <source>
        <dbReference type="SMART" id="SM00382"/>
    </source>
</evidence>
<dbReference type="InterPro" id="IPR003593">
    <property type="entry name" value="AAA+_ATPase"/>
</dbReference>
<evidence type="ECO:0000256" key="6">
    <source>
        <dbReference type="SAM" id="Coils"/>
    </source>
</evidence>
<dbReference type="SMART" id="SM00382">
    <property type="entry name" value="AAA"/>
    <property type="match status" value="1"/>
</dbReference>
<dbReference type="SUPFAM" id="SSF52540">
    <property type="entry name" value="P-loop containing nucleoside triphosphate hydrolases"/>
    <property type="match status" value="1"/>
</dbReference>
<keyword evidence="4" id="KW-0347">Helicase</keyword>
<dbReference type="EMBL" id="CP011801">
    <property type="protein sequence ID" value="ALA59465.1"/>
    <property type="molecule type" value="Genomic_DNA"/>
</dbReference>
<dbReference type="OrthoDB" id="9757917at2"/>
<dbReference type="AlphaFoldDB" id="A0A0K2GET8"/>
<sequence length="835" mass="93142">MLCAFIFGLKGDVMQTSAGWTAPEVHHADHHSPLVRMIESFRQAIADELQARQPLGHSDSFTVLIRNGRLQHRAGRTSYFLFDCQPIPDHILEDAHPSLMLNDQRHPCRIVGFSVDGLALAVDTELTPEIPHAHLAFDSIKLLQALDKRLVQILRQPAHFNTALALKAFQPDAVPRLVYSAGIAAPPCLNTEQTAAFARALQDDLLFVLGPPGTGKSELISALAQAFLHLEQRILICSPTNTAIDHILDLVLDKVPDCPTGTIVRVGTPSPDSFERSQRVNLEALTAEHTMAIEETLEPLRSQLAALEADLPGVESLLQNTLQISTCKRTITELQQRHDLLVAYEERLLNTIARVRSELEEAHHRLASLRALPFVIRLLKRRLIAQTQQFILEETPEQARRYAALRMLEQDLRQSRRLIQDAQERERATREHLHFSADNFTLDELELLVRVTQNKMREFRQTVTDGERRIAEIERTIINRSRIIATTLTRTYASTLLSPERFDVLILDEASMGLPPAVFAASCLATKKLIIVGDYLQLPPITAAKTAHTKAWLARDIYQIAQITSGQDQRVVSLATQYRMHPDIARVAARLYARAGLAYQSAAHMAAARRPLTAYAPAPGHPLIVLDTARADPVTKRDRRGSPYNLYHAMLAVRLAMQTVSTPREAPTVSIIAPYRAQVHLIERLLRLQRLADLVQAGTVHRFQGRQSDVVIFDTVTTANIARTMLGWGREDAAPHKLINVAITRAKGKLILIGHAGALEELQRSPEPLLWDFLELAREYGVIVPATSLLAAVPDIRLDSTDQTDQLLTQAFGRSQTGNQNLRLVEATSRALQVS</sequence>
<dbReference type="Pfam" id="PF13087">
    <property type="entry name" value="AAA_12"/>
    <property type="match status" value="1"/>
</dbReference>
<dbReference type="PANTHER" id="PTHR43788">
    <property type="entry name" value="DNA2/NAM7 HELICASE FAMILY MEMBER"/>
    <property type="match status" value="1"/>
</dbReference>
<gene>
    <name evidence="8" type="ORF">NITMOv2_3066</name>
</gene>
<dbReference type="Proteomes" id="UP000069205">
    <property type="component" value="Chromosome"/>
</dbReference>
<evidence type="ECO:0000256" key="1">
    <source>
        <dbReference type="ARBA" id="ARBA00007913"/>
    </source>
</evidence>
<dbReference type="STRING" id="42253.NITMOv2_3066"/>
<dbReference type="InterPro" id="IPR041679">
    <property type="entry name" value="DNA2/NAM7-like_C"/>
</dbReference>
<evidence type="ECO:0000256" key="5">
    <source>
        <dbReference type="ARBA" id="ARBA00022840"/>
    </source>
</evidence>
<keyword evidence="6" id="KW-0175">Coiled coil</keyword>
<evidence type="ECO:0000256" key="3">
    <source>
        <dbReference type="ARBA" id="ARBA00022801"/>
    </source>
</evidence>
<dbReference type="KEGG" id="nmv:NITMOv2_3066"/>
<keyword evidence="3" id="KW-0378">Hydrolase</keyword>
<dbReference type="InterPro" id="IPR041677">
    <property type="entry name" value="DNA2/NAM7_AAA_11"/>
</dbReference>
<feature type="domain" description="AAA+ ATPase" evidence="7">
    <location>
        <begin position="202"/>
        <end position="597"/>
    </location>
</feature>
<feature type="coiled-coil region" evidence="6">
    <location>
        <begin position="345"/>
        <end position="372"/>
    </location>
</feature>
<dbReference type="CDD" id="cd18808">
    <property type="entry name" value="SF1_C_Upf1"/>
    <property type="match status" value="1"/>
</dbReference>
<dbReference type="GO" id="GO:0043139">
    <property type="term" value="F:5'-3' DNA helicase activity"/>
    <property type="evidence" value="ECO:0007669"/>
    <property type="project" value="TreeGrafter"/>
</dbReference>
<dbReference type="InterPro" id="IPR050534">
    <property type="entry name" value="Coronavir_polyprotein_1ab"/>
</dbReference>
<evidence type="ECO:0000313" key="8">
    <source>
        <dbReference type="EMBL" id="ALA59465.1"/>
    </source>
</evidence>
<keyword evidence="2" id="KW-0547">Nucleotide-binding</keyword>
<evidence type="ECO:0000256" key="2">
    <source>
        <dbReference type="ARBA" id="ARBA00022741"/>
    </source>
</evidence>
<dbReference type="PATRIC" id="fig|42253.5.peg.3021"/>
<dbReference type="Pfam" id="PF13086">
    <property type="entry name" value="AAA_11"/>
    <property type="match status" value="1"/>
</dbReference>
<dbReference type="PANTHER" id="PTHR43788:SF8">
    <property type="entry name" value="DNA-BINDING PROTEIN SMUBP-2"/>
    <property type="match status" value="1"/>
</dbReference>
<evidence type="ECO:0000256" key="4">
    <source>
        <dbReference type="ARBA" id="ARBA00022806"/>
    </source>
</evidence>
<name>A0A0K2GET8_NITMO</name>
<keyword evidence="5" id="KW-0067">ATP-binding</keyword>
<dbReference type="GO" id="GO:0005524">
    <property type="term" value="F:ATP binding"/>
    <property type="evidence" value="ECO:0007669"/>
    <property type="project" value="UniProtKB-KW"/>
</dbReference>
<feature type="coiled-coil region" evidence="6">
    <location>
        <begin position="405"/>
        <end position="476"/>
    </location>
</feature>
<accession>A0A0K2GET8</accession>
<dbReference type="InterPro" id="IPR027417">
    <property type="entry name" value="P-loop_NTPase"/>
</dbReference>
<organism evidence="8 9">
    <name type="scientific">Nitrospira moscoviensis</name>
    <dbReference type="NCBI Taxonomy" id="42253"/>
    <lineage>
        <taxon>Bacteria</taxon>
        <taxon>Pseudomonadati</taxon>
        <taxon>Nitrospirota</taxon>
        <taxon>Nitrospiria</taxon>
        <taxon>Nitrospirales</taxon>
        <taxon>Nitrospiraceae</taxon>
        <taxon>Nitrospira</taxon>
    </lineage>
</organism>
<comment type="similarity">
    <text evidence="1">Belongs to the DNA2/NAM7 helicase family.</text>
</comment>
<proteinExistence type="inferred from homology"/>
<keyword evidence="9" id="KW-1185">Reference proteome</keyword>
<protein>
    <recommendedName>
        <fullName evidence="7">AAA+ ATPase domain-containing protein</fullName>
    </recommendedName>
</protein>
<dbReference type="InterPro" id="IPR047187">
    <property type="entry name" value="SF1_C_Upf1"/>
</dbReference>
<dbReference type="GO" id="GO:0016787">
    <property type="term" value="F:hydrolase activity"/>
    <property type="evidence" value="ECO:0007669"/>
    <property type="project" value="UniProtKB-KW"/>
</dbReference>
<reference evidence="8 9" key="1">
    <citation type="journal article" date="2015" name="Proc. Natl. Acad. Sci. U.S.A.">
        <title>Expanded metabolic versatility of ubiquitous nitrite-oxidizing bacteria from the genus Nitrospira.</title>
        <authorList>
            <person name="Koch H."/>
            <person name="Lucker S."/>
            <person name="Albertsen M."/>
            <person name="Kitzinger K."/>
            <person name="Herbold C."/>
            <person name="Spieck E."/>
            <person name="Nielsen P.H."/>
            <person name="Wagner M."/>
            <person name="Daims H."/>
        </authorList>
    </citation>
    <scope>NUCLEOTIDE SEQUENCE [LARGE SCALE GENOMIC DNA]</scope>
    <source>
        <strain evidence="8 9">NSP M-1</strain>
    </source>
</reference>
<evidence type="ECO:0000313" key="9">
    <source>
        <dbReference type="Proteomes" id="UP000069205"/>
    </source>
</evidence>